<evidence type="ECO:0000313" key="3">
    <source>
        <dbReference type="EMBL" id="MBU3837087.1"/>
    </source>
</evidence>
<gene>
    <name evidence="3" type="ORF">H9777_01910</name>
</gene>
<proteinExistence type="inferred from homology"/>
<keyword evidence="2" id="KW-0413">Isomerase</keyword>
<dbReference type="SUPFAM" id="SSF48208">
    <property type="entry name" value="Six-hairpin glycosidases"/>
    <property type="match status" value="1"/>
</dbReference>
<organism evidence="3 4">
    <name type="scientific">Candidatus Phocaeicola faecigallinarum</name>
    <dbReference type="NCBI Taxonomy" id="2838732"/>
    <lineage>
        <taxon>Bacteria</taxon>
        <taxon>Pseudomonadati</taxon>
        <taxon>Bacteroidota</taxon>
        <taxon>Bacteroidia</taxon>
        <taxon>Bacteroidales</taxon>
        <taxon>Bacteroidaceae</taxon>
        <taxon>Phocaeicola</taxon>
    </lineage>
</organism>
<evidence type="ECO:0000256" key="2">
    <source>
        <dbReference type="ARBA" id="ARBA00023235"/>
    </source>
</evidence>
<dbReference type="AlphaFoldDB" id="A0A948WUR1"/>
<accession>A0A948WUR1</accession>
<dbReference type="EMBL" id="JAHLFW010000018">
    <property type="protein sequence ID" value="MBU3837087.1"/>
    <property type="molecule type" value="Genomic_DNA"/>
</dbReference>
<dbReference type="PANTHER" id="PTHR42899">
    <property type="entry name" value="SPERMATOGENESIS-ASSOCIATED PROTEIN 20"/>
    <property type="match status" value="1"/>
</dbReference>
<dbReference type="Gene3D" id="1.50.10.10">
    <property type="match status" value="1"/>
</dbReference>
<dbReference type="InterPro" id="IPR024705">
    <property type="entry name" value="Ssp411"/>
</dbReference>
<evidence type="ECO:0000313" key="4">
    <source>
        <dbReference type="Proteomes" id="UP000783796"/>
    </source>
</evidence>
<dbReference type="GO" id="GO:0005975">
    <property type="term" value="P:carbohydrate metabolic process"/>
    <property type="evidence" value="ECO:0007669"/>
    <property type="project" value="InterPro"/>
</dbReference>
<protein>
    <submittedName>
        <fullName evidence="3">AGE family epimerase/isomerase</fullName>
    </submittedName>
</protein>
<sequence length="617" mass="72063">MNDNFKVFKPTDVMQFEFTDLIAGYVSDFNETERSFVLTTTDGRSFPVLLTDTTFARLMRNLDEPYQDATGIMYTLLAQEGRMVFAFGIFYPQNDGKYSFEAKQIDFPEKELGKFRFEESNWWANQAKSICNFFVNAQFGDGPIDYEKYRTSVSLSGKREVNSFRQETDTISRMVYGMASAFMLTGEDIFLETAEKGVEYLKKHMRFYDVDENIVYWYHGIDIDGDKEKKIFTSEFGDDYDAIPMYEQIYALAGPIQTYRVNGDPSILKDAELTIDLFERFFKDNNGEGYYSHIDPVLLSPDSPTLGPNRMRKNWNSVGDHAPAYLINLYLATEDKKYKDFLEYTADTITSHFPDYENSPFVNERFHNDWSHDLKWGWQQDRAVVGHNLKIAWNLMRINSICPKQAYQEFAEHIAEVMPKVGLDVQRGGWYDVMERRLHGNEEYYRFAWHDRKAWWQQEQAILAYEILYGIYGKEEYLKYARESAAFYNTYFLDHEDGAVYFNVLANGLPYLLGTERKKGSHSMSAYHSVELAYLAATYTNLLNTKKPLTLYFKPQVNGFKDNILRVQPDILPAGSVKISKVWIDEKEWTRFDAEKMTVELPALDYRPKVKVIIEPK</sequence>
<name>A0A948WUR1_9BACT</name>
<evidence type="ECO:0000256" key="1">
    <source>
        <dbReference type="ARBA" id="ARBA00008558"/>
    </source>
</evidence>
<reference evidence="3" key="2">
    <citation type="submission" date="2021-04" db="EMBL/GenBank/DDBJ databases">
        <authorList>
            <person name="Gilroy R."/>
        </authorList>
    </citation>
    <scope>NUCLEOTIDE SEQUENCE</scope>
    <source>
        <strain evidence="3">G4-2901</strain>
    </source>
</reference>
<dbReference type="InterPro" id="IPR008928">
    <property type="entry name" value="6-hairpin_glycosidase_sf"/>
</dbReference>
<dbReference type="InterPro" id="IPR010819">
    <property type="entry name" value="AGE/CE"/>
</dbReference>
<comment type="similarity">
    <text evidence="1">Belongs to the N-acylglucosamine 2-epimerase family.</text>
</comment>
<dbReference type="Proteomes" id="UP000783796">
    <property type="component" value="Unassembled WGS sequence"/>
</dbReference>
<comment type="caution">
    <text evidence="3">The sequence shown here is derived from an EMBL/GenBank/DDBJ whole genome shotgun (WGS) entry which is preliminary data.</text>
</comment>
<dbReference type="GO" id="GO:0016853">
    <property type="term" value="F:isomerase activity"/>
    <property type="evidence" value="ECO:0007669"/>
    <property type="project" value="UniProtKB-KW"/>
</dbReference>
<dbReference type="Pfam" id="PF07221">
    <property type="entry name" value="GlcNAc_2-epim"/>
    <property type="match status" value="1"/>
</dbReference>
<dbReference type="InterPro" id="IPR012341">
    <property type="entry name" value="6hp_glycosidase-like_sf"/>
</dbReference>
<reference evidence="3" key="1">
    <citation type="journal article" date="2021" name="PeerJ">
        <title>Extensive microbial diversity within the chicken gut microbiome revealed by metagenomics and culture.</title>
        <authorList>
            <person name="Gilroy R."/>
            <person name="Ravi A."/>
            <person name="Getino M."/>
            <person name="Pursley I."/>
            <person name="Horton D.L."/>
            <person name="Alikhan N.F."/>
            <person name="Baker D."/>
            <person name="Gharbi K."/>
            <person name="Hall N."/>
            <person name="Watson M."/>
            <person name="Adriaenssens E.M."/>
            <person name="Foster-Nyarko E."/>
            <person name="Jarju S."/>
            <person name="Secka A."/>
            <person name="Antonio M."/>
            <person name="Oren A."/>
            <person name="Chaudhuri R.R."/>
            <person name="La Ragione R."/>
            <person name="Hildebrand F."/>
            <person name="Pallen M.J."/>
        </authorList>
    </citation>
    <scope>NUCLEOTIDE SEQUENCE</scope>
    <source>
        <strain evidence="3">G4-2901</strain>
    </source>
</reference>
<dbReference type="PANTHER" id="PTHR42899:SF1">
    <property type="entry name" value="SPERMATOGENESIS-ASSOCIATED PROTEIN 20"/>
    <property type="match status" value="1"/>
</dbReference>